<name>A0AAU9IPX0_9CILI</name>
<keyword evidence="2" id="KW-1185">Reference proteome</keyword>
<dbReference type="EMBL" id="CAJZBQ010000011">
    <property type="protein sequence ID" value="CAG9313840.1"/>
    <property type="molecule type" value="Genomic_DNA"/>
</dbReference>
<organism evidence="1 2">
    <name type="scientific">Blepharisma stoltei</name>
    <dbReference type="NCBI Taxonomy" id="1481888"/>
    <lineage>
        <taxon>Eukaryota</taxon>
        <taxon>Sar</taxon>
        <taxon>Alveolata</taxon>
        <taxon>Ciliophora</taxon>
        <taxon>Postciliodesmatophora</taxon>
        <taxon>Heterotrichea</taxon>
        <taxon>Heterotrichida</taxon>
        <taxon>Blepharismidae</taxon>
        <taxon>Blepharisma</taxon>
    </lineage>
</organism>
<evidence type="ECO:0008006" key="3">
    <source>
        <dbReference type="Google" id="ProtNLM"/>
    </source>
</evidence>
<dbReference type="AlphaFoldDB" id="A0AAU9IPX0"/>
<sequence>MELNGESRKRKRLTAGDKVVIAQYYLDHQNEGLSYEDIAYKFNVSKSSVGEWVKDIHQLKRGDQGLEKRKPMHIISSHNFLMPLRLNEFYLTLPIFIL</sequence>
<proteinExistence type="predicted"/>
<evidence type="ECO:0000313" key="2">
    <source>
        <dbReference type="Proteomes" id="UP001162131"/>
    </source>
</evidence>
<dbReference type="InterPro" id="IPR009057">
    <property type="entry name" value="Homeodomain-like_sf"/>
</dbReference>
<protein>
    <recommendedName>
        <fullName evidence="3">Transposase</fullName>
    </recommendedName>
</protein>
<comment type="caution">
    <text evidence="1">The sequence shown here is derived from an EMBL/GenBank/DDBJ whole genome shotgun (WGS) entry which is preliminary data.</text>
</comment>
<dbReference type="Proteomes" id="UP001162131">
    <property type="component" value="Unassembled WGS sequence"/>
</dbReference>
<evidence type="ECO:0000313" key="1">
    <source>
        <dbReference type="EMBL" id="CAG9313840.1"/>
    </source>
</evidence>
<gene>
    <name evidence="1" type="ORF">BSTOLATCC_MIC10098</name>
</gene>
<reference evidence="1" key="1">
    <citation type="submission" date="2021-09" db="EMBL/GenBank/DDBJ databases">
        <authorList>
            <consortium name="AG Swart"/>
            <person name="Singh M."/>
            <person name="Singh A."/>
            <person name="Seah K."/>
            <person name="Emmerich C."/>
        </authorList>
    </citation>
    <scope>NUCLEOTIDE SEQUENCE</scope>
    <source>
        <strain evidence="1">ATCC30299</strain>
    </source>
</reference>
<dbReference type="Gene3D" id="1.10.10.60">
    <property type="entry name" value="Homeodomain-like"/>
    <property type="match status" value="1"/>
</dbReference>
<dbReference type="SUPFAM" id="SSF46689">
    <property type="entry name" value="Homeodomain-like"/>
    <property type="match status" value="1"/>
</dbReference>
<accession>A0AAU9IPX0</accession>